<dbReference type="KEGG" id="dgg:DGI_3491"/>
<evidence type="ECO:0000313" key="5">
    <source>
        <dbReference type="Proteomes" id="UP000016587"/>
    </source>
</evidence>
<evidence type="ECO:0000256" key="1">
    <source>
        <dbReference type="ARBA" id="ARBA00010574"/>
    </source>
</evidence>
<dbReference type="Gene3D" id="3.30.460.10">
    <property type="entry name" value="Beta Polymerase, domain 2"/>
    <property type="match status" value="1"/>
</dbReference>
<evidence type="ECO:0000313" key="4">
    <source>
        <dbReference type="EMBL" id="AGW15168.1"/>
    </source>
</evidence>
<comment type="function">
    <text evidence="2">Functions as a ribosomal silencing factor. Interacts with ribosomal protein uL14 (rplN), blocking formation of intersubunit bridge B8. Prevents association of the 30S and 50S ribosomal subunits and the formation of functional ribosomes, thus repressing translation.</text>
</comment>
<dbReference type="PANTHER" id="PTHR21043:SF0">
    <property type="entry name" value="MITOCHONDRIAL ASSEMBLY OF RIBOSOMAL LARGE SUBUNIT PROTEIN 1"/>
    <property type="match status" value="1"/>
</dbReference>
<dbReference type="InterPro" id="IPR004394">
    <property type="entry name" value="Iojap/RsfS/C7orf30"/>
</dbReference>
<protein>
    <recommendedName>
        <fullName evidence="2">Ribosomal silencing factor RsfS</fullName>
    </recommendedName>
</protein>
<evidence type="ECO:0000256" key="3">
    <source>
        <dbReference type="SAM" id="MobiDB-lite"/>
    </source>
</evidence>
<dbReference type="SUPFAM" id="SSF81301">
    <property type="entry name" value="Nucleotidyltransferase"/>
    <property type="match status" value="1"/>
</dbReference>
<dbReference type="GO" id="GO:0005737">
    <property type="term" value="C:cytoplasm"/>
    <property type="evidence" value="ECO:0007669"/>
    <property type="project" value="UniProtKB-SubCell"/>
</dbReference>
<comment type="subcellular location">
    <subcellularLocation>
        <location evidence="2">Cytoplasm</location>
    </subcellularLocation>
</comment>
<dbReference type="AlphaFoldDB" id="T2GFT8"/>
<dbReference type="STRING" id="1121448.DGI_3491"/>
<sequence>MTHTQHKYNAMPFDEKARLLAARLHDKQADEPIGLILRGRSAATDAMLIATAKTQRHAQALADAVTELAREQNLEVLGVEGYKAGQWVLMDLNDVLVHIFTGDMRRLFNLEGLWLQVPRMDLALPDSSRPAAPESAQSTQDTQDAQDADA</sequence>
<dbReference type="InterPro" id="IPR043519">
    <property type="entry name" value="NT_sf"/>
</dbReference>
<dbReference type="GO" id="GO:0017148">
    <property type="term" value="P:negative regulation of translation"/>
    <property type="evidence" value="ECO:0007669"/>
    <property type="project" value="UniProtKB-UniRule"/>
</dbReference>
<dbReference type="GO" id="GO:0090071">
    <property type="term" value="P:negative regulation of ribosome biogenesis"/>
    <property type="evidence" value="ECO:0007669"/>
    <property type="project" value="UniProtKB-UniRule"/>
</dbReference>
<gene>
    <name evidence="2" type="primary">rsfS</name>
    <name evidence="4" type="ORF">DGI_3491</name>
</gene>
<reference evidence="4 5" key="1">
    <citation type="journal article" date="2013" name="J. Bacteriol.">
        <title>Roles of HynAB and Ech, the only two hydrogenases found in the model sulfate reducer Desulfovibrio gigas.</title>
        <authorList>
            <person name="Morais-Silva F.O."/>
            <person name="Santos C.I."/>
            <person name="Rodrigues R."/>
            <person name="Pereira I.A."/>
            <person name="Rodrigues-Pousada C."/>
        </authorList>
    </citation>
    <scope>NUCLEOTIDE SEQUENCE [LARGE SCALE GENOMIC DNA]</scope>
    <source>
        <strain evidence="5">ATCC 19364 / DSM 1382 / NCIMB 9332 / VKM B-1759</strain>
    </source>
</reference>
<proteinExistence type="inferred from homology"/>
<keyword evidence="2" id="KW-0810">Translation regulation</keyword>
<dbReference type="RefSeq" id="WP_021762296.1">
    <property type="nucleotide sequence ID" value="NC_022444.1"/>
</dbReference>
<dbReference type="Pfam" id="PF02410">
    <property type="entry name" value="RsfS"/>
    <property type="match status" value="1"/>
</dbReference>
<keyword evidence="5" id="KW-1185">Reference proteome</keyword>
<comment type="similarity">
    <text evidence="1 2">Belongs to the Iojap/RsfS family.</text>
</comment>
<accession>T2GFT8</accession>
<dbReference type="NCBIfam" id="TIGR00090">
    <property type="entry name" value="rsfS_iojap_ybeB"/>
    <property type="match status" value="1"/>
</dbReference>
<dbReference type="GO" id="GO:0042256">
    <property type="term" value="P:cytosolic ribosome assembly"/>
    <property type="evidence" value="ECO:0007669"/>
    <property type="project" value="UniProtKB-UniRule"/>
</dbReference>
<dbReference type="PANTHER" id="PTHR21043">
    <property type="entry name" value="IOJAP SUPERFAMILY ORTHOLOG"/>
    <property type="match status" value="1"/>
</dbReference>
<name>T2GFT8_MEGG1</name>
<dbReference type="Proteomes" id="UP000016587">
    <property type="component" value="Chromosome"/>
</dbReference>
<comment type="subunit">
    <text evidence="2">Interacts with ribosomal protein uL14 (rplN).</text>
</comment>
<keyword evidence="2" id="KW-0678">Repressor</keyword>
<dbReference type="EMBL" id="CP006585">
    <property type="protein sequence ID" value="AGW15168.1"/>
    <property type="molecule type" value="Genomic_DNA"/>
</dbReference>
<dbReference type="eggNOG" id="COG0799">
    <property type="taxonomic scope" value="Bacteria"/>
</dbReference>
<dbReference type="PATRIC" id="fig|1121448.10.peg.3441"/>
<dbReference type="HOGENOM" id="CLU_092688_4_1_7"/>
<feature type="region of interest" description="Disordered" evidence="3">
    <location>
        <begin position="125"/>
        <end position="150"/>
    </location>
</feature>
<reference evidence="5" key="2">
    <citation type="submission" date="2013-07" db="EMBL/GenBank/DDBJ databases">
        <authorList>
            <person name="Morais-Silva F.O."/>
            <person name="Rezende A.M."/>
            <person name="Pimentel C."/>
            <person name="Resende D.M."/>
            <person name="Santos C.I."/>
            <person name="Clemente C."/>
            <person name="de Oliveira L.M."/>
            <person name="da Silva S.M."/>
            <person name="Costa D.A."/>
            <person name="Varela-Raposo A."/>
            <person name="Horacio E.C.A."/>
            <person name="Matos M."/>
            <person name="Flores O."/>
            <person name="Ruiz J.C."/>
            <person name="Rodrigues-Pousada C."/>
        </authorList>
    </citation>
    <scope>NUCLEOTIDE SEQUENCE [LARGE SCALE GENOMIC DNA]</scope>
    <source>
        <strain evidence="5">ATCC 19364 / DSM 1382 / NCIMB 9332 / VKM B-1759</strain>
    </source>
</reference>
<keyword evidence="2" id="KW-0963">Cytoplasm</keyword>
<evidence type="ECO:0000256" key="2">
    <source>
        <dbReference type="HAMAP-Rule" id="MF_01477"/>
    </source>
</evidence>
<dbReference type="GO" id="GO:0043023">
    <property type="term" value="F:ribosomal large subunit binding"/>
    <property type="evidence" value="ECO:0007669"/>
    <property type="project" value="TreeGrafter"/>
</dbReference>
<organism evidence="4 5">
    <name type="scientific">Megalodesulfovibrio gigas (strain ATCC 19364 / DSM 1382 / NCIMB 9332 / VKM B-1759)</name>
    <name type="common">Desulfovibrio gigas</name>
    <dbReference type="NCBI Taxonomy" id="1121448"/>
    <lineage>
        <taxon>Bacteria</taxon>
        <taxon>Pseudomonadati</taxon>
        <taxon>Thermodesulfobacteriota</taxon>
        <taxon>Desulfovibrionia</taxon>
        <taxon>Desulfovibrionales</taxon>
        <taxon>Desulfovibrionaceae</taxon>
        <taxon>Megalodesulfovibrio</taxon>
    </lineage>
</organism>
<dbReference type="HAMAP" id="MF_01477">
    <property type="entry name" value="Iojap_RsfS"/>
    <property type="match status" value="1"/>
</dbReference>